<dbReference type="InterPro" id="IPR011990">
    <property type="entry name" value="TPR-like_helical_dom_sf"/>
</dbReference>
<dbReference type="SUPFAM" id="SSF48452">
    <property type="entry name" value="TPR-like"/>
    <property type="match status" value="1"/>
</dbReference>
<evidence type="ECO:0000256" key="2">
    <source>
        <dbReference type="SAM" id="MobiDB-lite"/>
    </source>
</evidence>
<dbReference type="InterPro" id="IPR019734">
    <property type="entry name" value="TPR_rpt"/>
</dbReference>
<accession>A0A9W7CLP7</accession>
<dbReference type="Gene3D" id="1.25.40.10">
    <property type="entry name" value="Tetratricopeptide repeat domain"/>
    <property type="match status" value="1"/>
</dbReference>
<evidence type="ECO:0000256" key="1">
    <source>
        <dbReference type="ARBA" id="ARBA00022837"/>
    </source>
</evidence>
<feature type="region of interest" description="Disordered" evidence="2">
    <location>
        <begin position="103"/>
        <end position="172"/>
    </location>
</feature>
<keyword evidence="5" id="KW-1185">Reference proteome</keyword>
<reference evidence="4" key="1">
    <citation type="submission" date="2022-07" db="EMBL/GenBank/DDBJ databases">
        <title>Genome analysis of Parmales, a sister group of diatoms, reveals the evolutionary specialization of diatoms from phago-mixotrophs to photoautotrophs.</title>
        <authorList>
            <person name="Ban H."/>
            <person name="Sato S."/>
            <person name="Yoshikawa S."/>
            <person name="Kazumasa Y."/>
            <person name="Nakamura Y."/>
            <person name="Ichinomiya M."/>
            <person name="Saitoh K."/>
            <person name="Sato N."/>
            <person name="Blanc-Mathieu R."/>
            <person name="Endo H."/>
            <person name="Kuwata A."/>
            <person name="Ogata H."/>
        </authorList>
    </citation>
    <scope>NUCLEOTIDE SEQUENCE</scope>
</reference>
<comment type="caution">
    <text evidence="4">The sequence shown here is derived from an EMBL/GenBank/DDBJ whole genome shotgun (WGS) entry which is preliminary data.</text>
</comment>
<dbReference type="PROSITE" id="PS50222">
    <property type="entry name" value="EF_HAND_2"/>
    <property type="match status" value="1"/>
</dbReference>
<dbReference type="GO" id="GO:0005509">
    <property type="term" value="F:calcium ion binding"/>
    <property type="evidence" value="ECO:0007669"/>
    <property type="project" value="InterPro"/>
</dbReference>
<organism evidence="4 5">
    <name type="scientific">Triparma retinervis</name>
    <dbReference type="NCBI Taxonomy" id="2557542"/>
    <lineage>
        <taxon>Eukaryota</taxon>
        <taxon>Sar</taxon>
        <taxon>Stramenopiles</taxon>
        <taxon>Ochrophyta</taxon>
        <taxon>Bolidophyceae</taxon>
        <taxon>Parmales</taxon>
        <taxon>Triparmaceae</taxon>
        <taxon>Triparma</taxon>
    </lineage>
</organism>
<gene>
    <name evidence="4" type="ORF">TrRE_jg5303</name>
</gene>
<name>A0A9W7CLP7_9STRA</name>
<feature type="domain" description="EF-hand" evidence="3">
    <location>
        <begin position="187"/>
        <end position="222"/>
    </location>
</feature>
<dbReference type="InterPro" id="IPR002048">
    <property type="entry name" value="EF_hand_dom"/>
</dbReference>
<dbReference type="PROSITE" id="PS00018">
    <property type="entry name" value="EF_HAND_1"/>
    <property type="match status" value="2"/>
</dbReference>
<sequence length="611" mass="67281">MSTAKSLKAEEFIPGQNNRQAGPGLGADGSEAEVVQIKKKYHDLLSRNCLEEAVGSQEEGMLRVQQMYGGDNGGEEGRNIIGDFAEHLILALNSVALRMLESLGGDNGGEGEEKKKKTQRKEEEEEEKRENALGPDPLKTPRSPPKGKKKKQEERHAWNYGSGANMKPPGDPMQVITKIQKRMKAALFGSDIQKFFLQMDKDGSGSLDEEELRTIVRKVLKIPPIEVANGDIHRLVELLDDDGGGDLGLDEVADFVENGVKGVDTGEDHALKKLHQRRASRLFGRAPPERGDGETTERAMNFLFKAELLTRMDTNLILDEQKRLRLRSVAFNNFGYAMMHVGKYKSALKHLTTALHLSSAAKETNSNSASTHVNIAVVLGRMGRTREAAKHARFAIKSMRLGDEEDDADEEQKPESEADEVTKKSVTTNKGNCSLLASAYFNLGFFEEKMKKLDLAERHYKMAWEIVKEAGGVEEGTKSLFKEAWEDCKERIRIIKRKQGRKVSPRLTPRAPEGPKRRPGAKAGAGGRVLKESKGGGGSFTEKQPETNAEDGREKDPHEDPSHPIWMAKTLKPEDMDDTSGGEGVEEGGGDKTIPAAAKGDPPMPTTPTPI</sequence>
<evidence type="ECO:0000259" key="3">
    <source>
        <dbReference type="PROSITE" id="PS50222"/>
    </source>
</evidence>
<feature type="compositionally biased region" description="Basic and acidic residues" evidence="2">
    <location>
        <begin position="411"/>
        <end position="423"/>
    </location>
</feature>
<feature type="compositionally biased region" description="Acidic residues" evidence="2">
    <location>
        <begin position="575"/>
        <end position="588"/>
    </location>
</feature>
<protein>
    <recommendedName>
        <fullName evidence="3">EF-hand domain-containing protein</fullName>
    </recommendedName>
</protein>
<evidence type="ECO:0000313" key="4">
    <source>
        <dbReference type="EMBL" id="GMI07965.1"/>
    </source>
</evidence>
<dbReference type="OrthoDB" id="416789at2759"/>
<feature type="compositionally biased region" description="Pro residues" evidence="2">
    <location>
        <begin position="602"/>
        <end position="611"/>
    </location>
</feature>
<feature type="region of interest" description="Disordered" evidence="2">
    <location>
        <begin position="1"/>
        <end position="28"/>
    </location>
</feature>
<dbReference type="InterPro" id="IPR018247">
    <property type="entry name" value="EF_Hand_1_Ca_BS"/>
</dbReference>
<dbReference type="EMBL" id="BRXZ01000236">
    <property type="protein sequence ID" value="GMI07965.1"/>
    <property type="molecule type" value="Genomic_DNA"/>
</dbReference>
<feature type="compositionally biased region" description="Basic and acidic residues" evidence="2">
    <location>
        <begin position="550"/>
        <end position="562"/>
    </location>
</feature>
<dbReference type="SUPFAM" id="SSF47473">
    <property type="entry name" value="EF-hand"/>
    <property type="match status" value="1"/>
</dbReference>
<dbReference type="InterPro" id="IPR011992">
    <property type="entry name" value="EF-hand-dom_pair"/>
</dbReference>
<feature type="region of interest" description="Disordered" evidence="2">
    <location>
        <begin position="403"/>
        <end position="425"/>
    </location>
</feature>
<dbReference type="Proteomes" id="UP001165082">
    <property type="component" value="Unassembled WGS sequence"/>
</dbReference>
<dbReference type="AlphaFoldDB" id="A0A9W7CLP7"/>
<feature type="region of interest" description="Disordered" evidence="2">
    <location>
        <begin position="496"/>
        <end position="611"/>
    </location>
</feature>
<proteinExistence type="predicted"/>
<evidence type="ECO:0000313" key="5">
    <source>
        <dbReference type="Proteomes" id="UP001165082"/>
    </source>
</evidence>
<dbReference type="SMART" id="SM00054">
    <property type="entry name" value="EFh"/>
    <property type="match status" value="2"/>
</dbReference>
<keyword evidence="1" id="KW-0106">Calcium</keyword>
<dbReference type="Gene3D" id="1.10.238.10">
    <property type="entry name" value="EF-hand"/>
    <property type="match status" value="1"/>
</dbReference>
<dbReference type="SMART" id="SM00028">
    <property type="entry name" value="TPR"/>
    <property type="match status" value="3"/>
</dbReference>